<feature type="transmembrane region" description="Helical" evidence="1">
    <location>
        <begin position="112"/>
        <end position="136"/>
    </location>
</feature>
<evidence type="ECO:0000313" key="2">
    <source>
        <dbReference type="EMBL" id="KOF84774.1"/>
    </source>
</evidence>
<accession>A0A0L8H6Q9</accession>
<reference evidence="2" key="1">
    <citation type="submission" date="2015-07" db="EMBL/GenBank/DDBJ databases">
        <title>MeaNS - Measles Nucleotide Surveillance Program.</title>
        <authorList>
            <person name="Tran T."/>
            <person name="Druce J."/>
        </authorList>
    </citation>
    <scope>NUCLEOTIDE SEQUENCE</scope>
    <source>
        <strain evidence="2">UCB-OBI-ISO-001</strain>
        <tissue evidence="2">Gonad</tissue>
    </source>
</reference>
<gene>
    <name evidence="2" type="ORF">OCBIM_22021447mg</name>
</gene>
<feature type="transmembrane region" description="Helical" evidence="1">
    <location>
        <begin position="64"/>
        <end position="92"/>
    </location>
</feature>
<sequence length="167" mass="18805">ICVTFAHSVIVSLFTFYLSVTLTTHSLLICIYPTFTHSNLSITLAISFTFSVILYLFSPLSVFLYISLILFIYHLTVLFCLSPSGLLCYSLYRSHLVSLNSNLFLPPSLSFSPVLSFSLTFLFLSFLFIFLFLSLFPSSFSHSFCRSIAGSGRLLESVDVTVKDNRK</sequence>
<dbReference type="EMBL" id="KQ419049">
    <property type="protein sequence ID" value="KOF84774.1"/>
    <property type="molecule type" value="Genomic_DNA"/>
</dbReference>
<name>A0A0L8H6Q9_OCTBM</name>
<protein>
    <submittedName>
        <fullName evidence="2">Uncharacterized protein</fullName>
    </submittedName>
</protein>
<keyword evidence="1" id="KW-1133">Transmembrane helix</keyword>
<feature type="non-terminal residue" evidence="2">
    <location>
        <position position="1"/>
    </location>
</feature>
<organism evidence="2">
    <name type="scientific">Octopus bimaculoides</name>
    <name type="common">California two-spotted octopus</name>
    <dbReference type="NCBI Taxonomy" id="37653"/>
    <lineage>
        <taxon>Eukaryota</taxon>
        <taxon>Metazoa</taxon>
        <taxon>Spiralia</taxon>
        <taxon>Lophotrochozoa</taxon>
        <taxon>Mollusca</taxon>
        <taxon>Cephalopoda</taxon>
        <taxon>Coleoidea</taxon>
        <taxon>Octopodiformes</taxon>
        <taxon>Octopoda</taxon>
        <taxon>Incirrata</taxon>
        <taxon>Octopodidae</taxon>
        <taxon>Octopus</taxon>
    </lineage>
</organism>
<dbReference type="AlphaFoldDB" id="A0A0L8H6Q9"/>
<feature type="transmembrane region" description="Helical" evidence="1">
    <location>
        <begin position="9"/>
        <end position="34"/>
    </location>
</feature>
<keyword evidence="1" id="KW-0472">Membrane</keyword>
<evidence type="ECO:0000256" key="1">
    <source>
        <dbReference type="SAM" id="Phobius"/>
    </source>
</evidence>
<keyword evidence="1" id="KW-0812">Transmembrane</keyword>
<proteinExistence type="predicted"/>